<dbReference type="InterPro" id="IPR010987">
    <property type="entry name" value="Glutathione-S-Trfase_C-like"/>
</dbReference>
<keyword evidence="1" id="KW-0694">RNA-binding</keyword>
<dbReference type="GO" id="GO:0006749">
    <property type="term" value="P:glutathione metabolic process"/>
    <property type="evidence" value="ECO:0007669"/>
    <property type="project" value="TreeGrafter"/>
</dbReference>
<evidence type="ECO:0000313" key="5">
    <source>
        <dbReference type="Proteomes" id="UP000283509"/>
    </source>
</evidence>
<keyword evidence="1" id="KW-0699">rRNA-binding</keyword>
<dbReference type="STRING" id="6689.A0A3R7PR84"/>
<comment type="caution">
    <text evidence="4">The sequence shown here is derived from an EMBL/GenBank/DDBJ whole genome shotgun (WGS) entry which is preliminary data.</text>
</comment>
<name>A0A3R7PR84_PENVA</name>
<dbReference type="SUPFAM" id="SSF47616">
    <property type="entry name" value="GST C-terminal domain-like"/>
    <property type="match status" value="1"/>
</dbReference>
<feature type="compositionally biased region" description="Basic residues" evidence="2">
    <location>
        <begin position="189"/>
        <end position="205"/>
    </location>
</feature>
<dbReference type="Proteomes" id="UP000283509">
    <property type="component" value="Unassembled WGS sequence"/>
</dbReference>
<gene>
    <name evidence="4" type="ORF">C7M84_001169</name>
</gene>
<dbReference type="Gene3D" id="3.40.30.10">
    <property type="entry name" value="Glutaredoxin"/>
    <property type="match status" value="1"/>
</dbReference>
<dbReference type="PROSITE" id="PS50405">
    <property type="entry name" value="GST_CTER"/>
    <property type="match status" value="1"/>
</dbReference>
<accession>A0A3R7PR84</accession>
<feature type="domain" description="GST C-terminal" evidence="3">
    <location>
        <begin position="58"/>
        <end position="187"/>
    </location>
</feature>
<dbReference type="GO" id="GO:0019843">
    <property type="term" value="F:rRNA binding"/>
    <property type="evidence" value="ECO:0007669"/>
    <property type="project" value="UniProtKB-KW"/>
</dbReference>
<dbReference type="InterPro" id="IPR025607">
    <property type="entry name" value="Ribosomal_uL18_C_euk"/>
</dbReference>
<sequence length="237" mass="26847">MPLDFYYMDMSPPCRAVMLTAKAVGVDLNLKLVNIMTGDHRKPEFLKYGKDDSFYPNNPKARCIVDQRLYFDIGTLYQKWADYAYPGLRGQPINHSLLEGIHEALSFLNANLMDFPWAAGNKITVADFSLVATISSMEAAGVNLEQHPRIVQWLKRCKTKMVGYQEANEVEEMYKQCHAAIRIDPTPKIKPKAPKKSDRKKRNAKKQAMDNKGDTGSEKRQAWMATVKEGKAEGAMI</sequence>
<dbReference type="FunFam" id="1.20.1050.10:FF:000007">
    <property type="entry name" value="Glutathione S-transferase 1-1"/>
    <property type="match status" value="1"/>
</dbReference>
<evidence type="ECO:0000256" key="2">
    <source>
        <dbReference type="SAM" id="MobiDB-lite"/>
    </source>
</evidence>
<dbReference type="Pfam" id="PF13410">
    <property type="entry name" value="GST_C_2"/>
    <property type="match status" value="1"/>
</dbReference>
<evidence type="ECO:0000259" key="3">
    <source>
        <dbReference type="PROSITE" id="PS50405"/>
    </source>
</evidence>
<dbReference type="OrthoDB" id="2309723at2759"/>
<dbReference type="PANTHER" id="PTHR43969">
    <property type="entry name" value="GLUTATHIONE S TRANSFERASE D10, ISOFORM A-RELATED"/>
    <property type="match status" value="1"/>
</dbReference>
<dbReference type="CDD" id="cd03177">
    <property type="entry name" value="GST_C_Delta_Epsilon"/>
    <property type="match status" value="1"/>
</dbReference>
<feature type="compositionally biased region" description="Basic and acidic residues" evidence="2">
    <location>
        <begin position="228"/>
        <end position="237"/>
    </location>
</feature>
<feature type="region of interest" description="Disordered" evidence="2">
    <location>
        <begin position="184"/>
        <end position="237"/>
    </location>
</feature>
<feature type="compositionally biased region" description="Basic and acidic residues" evidence="2">
    <location>
        <begin position="207"/>
        <end position="221"/>
    </location>
</feature>
<keyword evidence="5" id="KW-1185">Reference proteome</keyword>
<dbReference type="Pfam" id="PF14204">
    <property type="entry name" value="Ribosomal_L18_c"/>
    <property type="match status" value="1"/>
</dbReference>
<evidence type="ECO:0000256" key="1">
    <source>
        <dbReference type="ARBA" id="ARBA00022730"/>
    </source>
</evidence>
<dbReference type="InterPro" id="IPR036282">
    <property type="entry name" value="Glutathione-S-Trfase_C_sf"/>
</dbReference>
<dbReference type="SUPFAM" id="SSF52833">
    <property type="entry name" value="Thioredoxin-like"/>
    <property type="match status" value="1"/>
</dbReference>
<dbReference type="AlphaFoldDB" id="A0A3R7PR84"/>
<reference evidence="4 5" key="1">
    <citation type="submission" date="2018-04" db="EMBL/GenBank/DDBJ databases">
        <authorList>
            <person name="Zhang X."/>
            <person name="Yuan J."/>
            <person name="Li F."/>
            <person name="Xiang J."/>
        </authorList>
    </citation>
    <scope>NUCLEOTIDE SEQUENCE [LARGE SCALE GENOMIC DNA]</scope>
    <source>
        <tissue evidence="4">Muscle</tissue>
    </source>
</reference>
<evidence type="ECO:0000313" key="4">
    <source>
        <dbReference type="EMBL" id="ROT80120.1"/>
    </source>
</evidence>
<organism evidence="4 5">
    <name type="scientific">Penaeus vannamei</name>
    <name type="common">Whiteleg shrimp</name>
    <name type="synonym">Litopenaeus vannamei</name>
    <dbReference type="NCBI Taxonomy" id="6689"/>
    <lineage>
        <taxon>Eukaryota</taxon>
        <taxon>Metazoa</taxon>
        <taxon>Ecdysozoa</taxon>
        <taxon>Arthropoda</taxon>
        <taxon>Crustacea</taxon>
        <taxon>Multicrustacea</taxon>
        <taxon>Malacostraca</taxon>
        <taxon>Eumalacostraca</taxon>
        <taxon>Eucarida</taxon>
        <taxon>Decapoda</taxon>
        <taxon>Dendrobranchiata</taxon>
        <taxon>Penaeoidea</taxon>
        <taxon>Penaeidae</taxon>
        <taxon>Penaeus</taxon>
    </lineage>
</organism>
<dbReference type="GO" id="GO:0004364">
    <property type="term" value="F:glutathione transferase activity"/>
    <property type="evidence" value="ECO:0007669"/>
    <property type="project" value="TreeGrafter"/>
</dbReference>
<dbReference type="InterPro" id="IPR036249">
    <property type="entry name" value="Thioredoxin-like_sf"/>
</dbReference>
<dbReference type="Gene3D" id="1.20.1050.10">
    <property type="match status" value="1"/>
</dbReference>
<protein>
    <submittedName>
        <fullName evidence="4">Putative glutathione S-transferase 1, isoform D-like</fullName>
    </submittedName>
</protein>
<dbReference type="PANTHER" id="PTHR43969:SF9">
    <property type="entry name" value="GLUTATHIONE S TRANSFERASE D10, ISOFORM A-RELATED"/>
    <property type="match status" value="1"/>
</dbReference>
<keyword evidence="4" id="KW-0808">Transferase</keyword>
<reference evidence="4 5" key="2">
    <citation type="submission" date="2019-01" db="EMBL/GenBank/DDBJ databases">
        <title>The decoding of complex shrimp genome reveals the adaptation for benthos swimmer, frequently molting mechanism and breeding impact on genome.</title>
        <authorList>
            <person name="Sun Y."/>
            <person name="Gao Y."/>
            <person name="Yu Y."/>
        </authorList>
    </citation>
    <scope>NUCLEOTIDE SEQUENCE [LARGE SCALE GENOMIC DNA]</scope>
    <source>
        <tissue evidence="4">Muscle</tissue>
    </source>
</reference>
<dbReference type="EMBL" id="QCYY01001152">
    <property type="protein sequence ID" value="ROT80120.1"/>
    <property type="molecule type" value="Genomic_DNA"/>
</dbReference>
<proteinExistence type="predicted"/>